<dbReference type="Pfam" id="PF02291">
    <property type="entry name" value="TFIID-31kDa"/>
    <property type="match status" value="1"/>
</dbReference>
<organism evidence="2 3">
    <name type="scientific">Drosophila suzukii</name>
    <name type="common">Spotted-wing drosophila fruit fly</name>
    <dbReference type="NCBI Taxonomy" id="28584"/>
    <lineage>
        <taxon>Eukaryota</taxon>
        <taxon>Metazoa</taxon>
        <taxon>Ecdysozoa</taxon>
        <taxon>Arthropoda</taxon>
        <taxon>Hexapoda</taxon>
        <taxon>Insecta</taxon>
        <taxon>Pterygota</taxon>
        <taxon>Neoptera</taxon>
        <taxon>Endopterygota</taxon>
        <taxon>Diptera</taxon>
        <taxon>Brachycera</taxon>
        <taxon>Muscomorpha</taxon>
        <taxon>Ephydroidea</taxon>
        <taxon>Drosophilidae</taxon>
        <taxon>Drosophila</taxon>
        <taxon>Sophophora</taxon>
    </lineage>
</organism>
<accession>A0ABM4TUZ3</accession>
<dbReference type="Proteomes" id="UP001652628">
    <property type="component" value="Chromosome X"/>
</dbReference>
<feature type="compositionally biased region" description="Low complexity" evidence="1">
    <location>
        <begin position="174"/>
        <end position="214"/>
    </location>
</feature>
<reference evidence="3" key="1">
    <citation type="submission" date="2025-08" db="UniProtKB">
        <authorList>
            <consortium name="RefSeq"/>
        </authorList>
    </citation>
    <scope>IDENTIFICATION</scope>
</reference>
<dbReference type="GeneID" id="139353451"/>
<evidence type="ECO:0000313" key="2">
    <source>
        <dbReference type="Proteomes" id="UP001652628"/>
    </source>
</evidence>
<evidence type="ECO:0000313" key="3">
    <source>
        <dbReference type="RefSeq" id="XP_070853799.1"/>
    </source>
</evidence>
<dbReference type="InterPro" id="IPR003162">
    <property type="entry name" value="TFIID-31"/>
</dbReference>
<feature type="region of interest" description="Disordered" evidence="1">
    <location>
        <begin position="144"/>
        <end position="214"/>
    </location>
</feature>
<evidence type="ECO:0000256" key="1">
    <source>
        <dbReference type="SAM" id="MobiDB-lite"/>
    </source>
</evidence>
<gene>
    <name evidence="3" type="primary">LOC139353451</name>
</gene>
<dbReference type="Gene3D" id="1.10.20.10">
    <property type="entry name" value="Histone, subunit A"/>
    <property type="match status" value="1"/>
</dbReference>
<protein>
    <recommendedName>
        <fullName evidence="4">Transcription initiation factor TFIID subunit 9</fullName>
    </recommendedName>
</protein>
<dbReference type="InterPro" id="IPR009072">
    <property type="entry name" value="Histone-fold"/>
</dbReference>
<name>A0ABM4TUZ3_DROSZ</name>
<evidence type="ECO:0008006" key="4">
    <source>
        <dbReference type="Google" id="ProtNLM"/>
    </source>
</evidence>
<proteinExistence type="predicted"/>
<dbReference type="RefSeq" id="XP_070853799.1">
    <property type="nucleotide sequence ID" value="XM_070997698.1"/>
</dbReference>
<sequence length="271" mass="29284">MAEETNYELSEHNLDIPADLAFVDGLLKDHGLEAEPQTRGLILDLTYTLARDKLVEAHHFAQLANRSTVSVEDLQMTKLRRTRKLRKSEKPSERSMKLLAENVSQEYLPKPRSEETAMLPTWHNCQAGVMFYLEGELLQMPEQEIGSPPNWVAPADTSAADTSPTSDVEIMSNSDSELSSTSDDEPSSTSDAEPSSTSAAALSSSSDADTPSTSAAAISSIMDADTSIYFDTPSTSAASNSSTSDAVTASSFGAVFSTLKFRTRSRSWTGP</sequence>
<keyword evidence="2" id="KW-1185">Reference proteome</keyword>